<protein>
    <submittedName>
        <fullName evidence="2">Uncharacterized protein</fullName>
    </submittedName>
</protein>
<proteinExistence type="predicted"/>
<evidence type="ECO:0000256" key="1">
    <source>
        <dbReference type="SAM" id="MobiDB-lite"/>
    </source>
</evidence>
<name>A0A7S0IY55_9EUKA</name>
<sequence length="124" mass="13491">MLLADESDESDAYAAAGTRNTARDESGKARFEGVESMWSKKTSEGLQARGRDDLNSIVGSLFRPGIYTPLMPTGSTTQKTIEKTFVQGGTFVFEGTKELFAHYDFSSGDHADLEEVVRIATSKA</sequence>
<organism evidence="2">
    <name type="scientific">Calcidiscus leptoporus</name>
    <dbReference type="NCBI Taxonomy" id="127549"/>
    <lineage>
        <taxon>Eukaryota</taxon>
        <taxon>Haptista</taxon>
        <taxon>Haptophyta</taxon>
        <taxon>Prymnesiophyceae</taxon>
        <taxon>Coccolithales</taxon>
        <taxon>Calcidiscaceae</taxon>
        <taxon>Calcidiscus</taxon>
    </lineage>
</organism>
<reference evidence="2" key="1">
    <citation type="submission" date="2021-01" db="EMBL/GenBank/DDBJ databases">
        <authorList>
            <person name="Corre E."/>
            <person name="Pelletier E."/>
            <person name="Niang G."/>
            <person name="Scheremetjew M."/>
            <person name="Finn R."/>
            <person name="Kale V."/>
            <person name="Holt S."/>
            <person name="Cochrane G."/>
            <person name="Meng A."/>
            <person name="Brown T."/>
            <person name="Cohen L."/>
        </authorList>
    </citation>
    <scope>NUCLEOTIDE SEQUENCE</scope>
    <source>
        <strain evidence="2">RCC1130</strain>
    </source>
</reference>
<evidence type="ECO:0000313" key="2">
    <source>
        <dbReference type="EMBL" id="CAD8534696.1"/>
    </source>
</evidence>
<feature type="compositionally biased region" description="Acidic residues" evidence="1">
    <location>
        <begin position="1"/>
        <end position="11"/>
    </location>
</feature>
<dbReference type="EMBL" id="HBER01019764">
    <property type="protein sequence ID" value="CAD8534696.1"/>
    <property type="molecule type" value="Transcribed_RNA"/>
</dbReference>
<feature type="compositionally biased region" description="Basic and acidic residues" evidence="1">
    <location>
        <begin position="21"/>
        <end position="33"/>
    </location>
</feature>
<accession>A0A7S0IY55</accession>
<gene>
    <name evidence="2" type="ORF">CLEP1334_LOCUS9976</name>
</gene>
<dbReference type="AlphaFoldDB" id="A0A7S0IY55"/>
<feature type="region of interest" description="Disordered" evidence="1">
    <location>
        <begin position="1"/>
        <end position="36"/>
    </location>
</feature>